<feature type="transmembrane region" description="Helical" evidence="6">
    <location>
        <begin position="9"/>
        <end position="27"/>
    </location>
</feature>
<dbReference type="PANTHER" id="PTHR21716:SF64">
    <property type="entry name" value="AI-2 TRANSPORT PROTEIN TQSA"/>
    <property type="match status" value="1"/>
</dbReference>
<keyword evidence="4 6" id="KW-1133">Transmembrane helix</keyword>
<feature type="transmembrane region" description="Helical" evidence="6">
    <location>
        <begin position="33"/>
        <end position="50"/>
    </location>
</feature>
<sequence length="345" mass="38146">MYDHHGSPILNPLWVIAIILIAAALYWLRVLAAPMAFSLFLMALVWPVYQHRAFQGRRALRGLALIVSVLLVWIATAAVLLLIGYGVRTVADGLSLYGDRAQDTYRAIGLWLEGRGIGLWPTASDPFSLNGLIHLIHEAVLRINAIMGFVALTLIFLILGLLEASAFQHRLPYALGADAADRLLRSFHILGWKFRRYMLVRTAVSVLTGLLTWLFALMAGLDFAIAWGILAFALNYIPFVGSILAVFPPVLFAIVQFESWQTPALVLLGMTLIQFSIGNLLDPRLEGRALAVSPFAVVFSIFFWGMLWGIPGAFMGVPLTIAIATVCNHFHDACWITRLLTPHTN</sequence>
<evidence type="ECO:0000256" key="4">
    <source>
        <dbReference type="ARBA" id="ARBA00022989"/>
    </source>
</evidence>
<evidence type="ECO:0000256" key="3">
    <source>
        <dbReference type="ARBA" id="ARBA00022692"/>
    </source>
</evidence>
<feature type="transmembrane region" description="Helical" evidence="6">
    <location>
        <begin position="264"/>
        <end position="281"/>
    </location>
</feature>
<comment type="similarity">
    <text evidence="2">Belongs to the autoinducer-2 exporter (AI-2E) (TC 2.A.86) family.</text>
</comment>
<evidence type="ECO:0000256" key="1">
    <source>
        <dbReference type="ARBA" id="ARBA00004141"/>
    </source>
</evidence>
<organism evidence="7 8">
    <name type="scientific">Billgrantia montanilacus</name>
    <dbReference type="NCBI Taxonomy" id="2282305"/>
    <lineage>
        <taxon>Bacteria</taxon>
        <taxon>Pseudomonadati</taxon>
        <taxon>Pseudomonadota</taxon>
        <taxon>Gammaproteobacteria</taxon>
        <taxon>Oceanospirillales</taxon>
        <taxon>Halomonadaceae</taxon>
        <taxon>Billgrantia</taxon>
    </lineage>
</organism>
<keyword evidence="5 6" id="KW-0472">Membrane</keyword>
<evidence type="ECO:0000256" key="5">
    <source>
        <dbReference type="ARBA" id="ARBA00023136"/>
    </source>
</evidence>
<feature type="transmembrane region" description="Helical" evidence="6">
    <location>
        <begin position="62"/>
        <end position="87"/>
    </location>
</feature>
<dbReference type="RefSeq" id="WP_114478583.1">
    <property type="nucleotide sequence ID" value="NZ_QPII01000005.1"/>
</dbReference>
<proteinExistence type="inferred from homology"/>
<comment type="subcellular location">
    <subcellularLocation>
        <location evidence="1">Membrane</location>
        <topology evidence="1">Multi-pass membrane protein</topology>
    </subcellularLocation>
</comment>
<dbReference type="EMBL" id="QPII01000005">
    <property type="protein sequence ID" value="RCV89649.1"/>
    <property type="molecule type" value="Genomic_DNA"/>
</dbReference>
<evidence type="ECO:0000313" key="7">
    <source>
        <dbReference type="EMBL" id="RCV89649.1"/>
    </source>
</evidence>
<reference evidence="7 8" key="1">
    <citation type="submission" date="2018-07" db="EMBL/GenBank/DDBJ databases">
        <title>Halomonas montanilacus sp. nov., isolated from Lake Pengyan on Tibetan Plateau.</title>
        <authorList>
            <person name="Lu H."/>
            <person name="Xing P."/>
            <person name="Wu Q."/>
        </authorList>
    </citation>
    <scope>NUCLEOTIDE SEQUENCE [LARGE SCALE GENOMIC DNA]</scope>
    <source>
        <strain evidence="7 8">PYC7W</strain>
    </source>
</reference>
<evidence type="ECO:0000256" key="6">
    <source>
        <dbReference type="SAM" id="Phobius"/>
    </source>
</evidence>
<keyword evidence="3 6" id="KW-0812">Transmembrane</keyword>
<evidence type="ECO:0000313" key="8">
    <source>
        <dbReference type="Proteomes" id="UP000252405"/>
    </source>
</evidence>
<dbReference type="OrthoDB" id="9799225at2"/>
<name>A0A368TXU0_9GAMM</name>
<evidence type="ECO:0000256" key="2">
    <source>
        <dbReference type="ARBA" id="ARBA00009773"/>
    </source>
</evidence>
<feature type="transmembrane region" description="Helical" evidence="6">
    <location>
        <begin position="139"/>
        <end position="162"/>
    </location>
</feature>
<dbReference type="Pfam" id="PF01594">
    <property type="entry name" value="AI-2E_transport"/>
    <property type="match status" value="1"/>
</dbReference>
<protein>
    <submittedName>
        <fullName evidence="7">AI-2E family transporter</fullName>
    </submittedName>
</protein>
<dbReference type="GO" id="GO:0016020">
    <property type="term" value="C:membrane"/>
    <property type="evidence" value="ECO:0007669"/>
    <property type="project" value="UniProtKB-SubCell"/>
</dbReference>
<dbReference type="Proteomes" id="UP000252405">
    <property type="component" value="Unassembled WGS sequence"/>
</dbReference>
<gene>
    <name evidence="7" type="ORF">DU505_08565</name>
</gene>
<feature type="transmembrane region" description="Helical" evidence="6">
    <location>
        <begin position="236"/>
        <end position="257"/>
    </location>
</feature>
<keyword evidence="8" id="KW-1185">Reference proteome</keyword>
<comment type="caution">
    <text evidence="7">The sequence shown here is derived from an EMBL/GenBank/DDBJ whole genome shotgun (WGS) entry which is preliminary data.</text>
</comment>
<dbReference type="AlphaFoldDB" id="A0A368TXU0"/>
<feature type="transmembrane region" description="Helical" evidence="6">
    <location>
        <begin position="203"/>
        <end position="230"/>
    </location>
</feature>
<accession>A0A368TXU0</accession>
<dbReference type="GO" id="GO:0055085">
    <property type="term" value="P:transmembrane transport"/>
    <property type="evidence" value="ECO:0007669"/>
    <property type="project" value="TreeGrafter"/>
</dbReference>
<dbReference type="InterPro" id="IPR002549">
    <property type="entry name" value="AI-2E-like"/>
</dbReference>
<dbReference type="PANTHER" id="PTHR21716">
    <property type="entry name" value="TRANSMEMBRANE PROTEIN"/>
    <property type="match status" value="1"/>
</dbReference>